<accession>A0ABR6HU56</accession>
<keyword evidence="2" id="KW-1185">Reference proteome</keyword>
<gene>
    <name evidence="1" type="ORF">FHS00_003516</name>
</gene>
<evidence type="ECO:0000313" key="1">
    <source>
        <dbReference type="EMBL" id="MBB3713909.1"/>
    </source>
</evidence>
<sequence length="43" mass="4604">MNGITDAGLPTYRRVLDDAHVDRAEAARTGFVAPFRALTTDAA</sequence>
<proteinExistence type="predicted"/>
<reference evidence="1 2" key="1">
    <citation type="submission" date="2020-08" db="EMBL/GenBank/DDBJ databases">
        <title>Genomic Encyclopedia of Type Strains, Phase III (KMG-III): the genomes of soil and plant-associated and newly described type strains.</title>
        <authorList>
            <person name="Whitman W."/>
        </authorList>
    </citation>
    <scope>NUCLEOTIDE SEQUENCE [LARGE SCALE GENOMIC DNA]</scope>
    <source>
        <strain evidence="1 2">CECT 8572</strain>
    </source>
</reference>
<dbReference type="EMBL" id="JACIBX010000024">
    <property type="protein sequence ID" value="MBB3713909.1"/>
    <property type="molecule type" value="Genomic_DNA"/>
</dbReference>
<comment type="caution">
    <text evidence="1">The sequence shown here is derived from an EMBL/GenBank/DDBJ whole genome shotgun (WGS) entry which is preliminary data.</text>
</comment>
<dbReference type="Proteomes" id="UP000576152">
    <property type="component" value="Unassembled WGS sequence"/>
</dbReference>
<organism evidence="1 2">
    <name type="scientific">Limimaricola variabilis</name>
    <dbReference type="NCBI Taxonomy" id="1492771"/>
    <lineage>
        <taxon>Bacteria</taxon>
        <taxon>Pseudomonadati</taxon>
        <taxon>Pseudomonadota</taxon>
        <taxon>Alphaproteobacteria</taxon>
        <taxon>Rhodobacterales</taxon>
        <taxon>Paracoccaceae</taxon>
        <taxon>Limimaricola</taxon>
    </lineage>
</organism>
<name>A0ABR6HU56_9RHOB</name>
<protein>
    <submittedName>
        <fullName evidence="1">Uncharacterized protein</fullName>
    </submittedName>
</protein>
<evidence type="ECO:0000313" key="2">
    <source>
        <dbReference type="Proteomes" id="UP000576152"/>
    </source>
</evidence>
<dbReference type="RefSeq" id="WP_281372333.1">
    <property type="nucleotide sequence ID" value="NZ_JACIBX010000024.1"/>
</dbReference>